<feature type="transmembrane region" description="Helical" evidence="1">
    <location>
        <begin position="65"/>
        <end position="86"/>
    </location>
</feature>
<evidence type="ECO:0000313" key="2">
    <source>
        <dbReference type="EMBL" id="MFD1364856.1"/>
    </source>
</evidence>
<feature type="transmembrane region" description="Helical" evidence="1">
    <location>
        <begin position="389"/>
        <end position="410"/>
    </location>
</feature>
<accession>A0ABW4A2L0</accession>
<dbReference type="RefSeq" id="WP_317789472.1">
    <property type="nucleotide sequence ID" value="NZ_AP028461.1"/>
</dbReference>
<proteinExistence type="predicted"/>
<feature type="transmembrane region" description="Helical" evidence="1">
    <location>
        <begin position="422"/>
        <end position="444"/>
    </location>
</feature>
<feature type="transmembrane region" description="Helical" evidence="1">
    <location>
        <begin position="465"/>
        <end position="487"/>
    </location>
</feature>
<feature type="transmembrane region" description="Helical" evidence="1">
    <location>
        <begin position="138"/>
        <end position="161"/>
    </location>
</feature>
<sequence>MALTRVPVWAFVRLKLRITGNGLRGRPARIAMFVLGLVAACFFAILGHTVFALPGLLDKPGAAEIMFPFGGAVLILGWVFLPLLFFGVDNTLDPAQFALLPLRRRTLIAGMGLAALAGLPALATLAATLGMVTSVARLGGAGAALAGLAGVVLGLVFCVVLSRAVISAFATALRSRRARDLATILLAVVAASIGPLELTLLGVLNRADWDAVDSIARVVGWTPLGAPYTMGLDVVAGRAWAVPLKMSIVLAAVGGLLWWWSRTLERAMVGTAGGGRGRADASDDRRPVDQLLFRWSPRSRFGALTAREIRYWWRETRRRAALVTLGMAGVFLPLSTSFAGGAGSATGLAFVVGAIAPIALANQFGYEGSAYATNLATGVPGRLEVHSRAAAHALFTVPLLLLVAVVTALLEGRPEDVAAQLGTLLATYGAGLALVMPISVRAAYALPDTTGPFSLSSGGGFSKALPGLAALFGALIAGVPVLVLTLFQPWLGLPVGLVYGVGAYLLGAHLAGAMLDRRMPELLAAVTPR</sequence>
<dbReference type="Proteomes" id="UP001597183">
    <property type="component" value="Unassembled WGS sequence"/>
</dbReference>
<name>A0ABW4A2L0_9ACTN</name>
<keyword evidence="1" id="KW-0812">Transmembrane</keyword>
<protein>
    <submittedName>
        <fullName evidence="2">ABC transporter permease</fullName>
    </submittedName>
</protein>
<keyword evidence="1" id="KW-0472">Membrane</keyword>
<organism evidence="2 3">
    <name type="scientific">Actinoplanes sichuanensis</name>
    <dbReference type="NCBI Taxonomy" id="512349"/>
    <lineage>
        <taxon>Bacteria</taxon>
        <taxon>Bacillati</taxon>
        <taxon>Actinomycetota</taxon>
        <taxon>Actinomycetes</taxon>
        <taxon>Micromonosporales</taxon>
        <taxon>Micromonosporaceae</taxon>
        <taxon>Actinoplanes</taxon>
    </lineage>
</organism>
<feature type="transmembrane region" description="Helical" evidence="1">
    <location>
        <begin position="240"/>
        <end position="260"/>
    </location>
</feature>
<evidence type="ECO:0000256" key="1">
    <source>
        <dbReference type="SAM" id="Phobius"/>
    </source>
</evidence>
<evidence type="ECO:0000313" key="3">
    <source>
        <dbReference type="Proteomes" id="UP001597183"/>
    </source>
</evidence>
<comment type="caution">
    <text evidence="2">The sequence shown here is derived from an EMBL/GenBank/DDBJ whole genome shotgun (WGS) entry which is preliminary data.</text>
</comment>
<gene>
    <name evidence="2" type="ORF">ACFQ5G_05810</name>
</gene>
<feature type="transmembrane region" description="Helical" evidence="1">
    <location>
        <begin position="107"/>
        <end position="132"/>
    </location>
</feature>
<feature type="transmembrane region" description="Helical" evidence="1">
    <location>
        <begin position="493"/>
        <end position="515"/>
    </location>
</feature>
<dbReference type="EMBL" id="JBHTMK010000006">
    <property type="protein sequence ID" value="MFD1364856.1"/>
    <property type="molecule type" value="Genomic_DNA"/>
</dbReference>
<feature type="transmembrane region" description="Helical" evidence="1">
    <location>
        <begin position="320"/>
        <end position="342"/>
    </location>
</feature>
<keyword evidence="1" id="KW-1133">Transmembrane helix</keyword>
<keyword evidence="3" id="KW-1185">Reference proteome</keyword>
<feature type="transmembrane region" description="Helical" evidence="1">
    <location>
        <begin position="30"/>
        <end position="53"/>
    </location>
</feature>
<reference evidence="3" key="1">
    <citation type="journal article" date="2019" name="Int. J. Syst. Evol. Microbiol.">
        <title>The Global Catalogue of Microorganisms (GCM) 10K type strain sequencing project: providing services to taxonomists for standard genome sequencing and annotation.</title>
        <authorList>
            <consortium name="The Broad Institute Genomics Platform"/>
            <consortium name="The Broad Institute Genome Sequencing Center for Infectious Disease"/>
            <person name="Wu L."/>
            <person name="Ma J."/>
        </authorList>
    </citation>
    <scope>NUCLEOTIDE SEQUENCE [LARGE SCALE GENOMIC DNA]</scope>
    <source>
        <strain evidence="3">CCM 7526</strain>
    </source>
</reference>
<feature type="transmembrane region" description="Helical" evidence="1">
    <location>
        <begin position="181"/>
        <end position="204"/>
    </location>
</feature>